<evidence type="ECO:0000313" key="9">
    <source>
        <dbReference type="EMBL" id="TXJ62886.1"/>
    </source>
</evidence>
<dbReference type="InterPro" id="IPR004013">
    <property type="entry name" value="PHP_dom"/>
</dbReference>
<dbReference type="InterPro" id="IPR016195">
    <property type="entry name" value="Pol/histidinol_Pase-like"/>
</dbReference>
<keyword evidence="3 9" id="KW-0808">Transferase</keyword>
<name>A0A5C8GLD5_9BACT</name>
<dbReference type="AlphaFoldDB" id="A0A5C8GLD5"/>
<keyword evidence="5" id="KW-0235">DNA replication</keyword>
<gene>
    <name evidence="9" type="primary">dnaE</name>
    <name evidence="9" type="ORF">ETF27_02625</name>
</gene>
<dbReference type="InterPro" id="IPR003141">
    <property type="entry name" value="Pol/His_phosphatase_N"/>
</dbReference>
<dbReference type="InterPro" id="IPR041931">
    <property type="entry name" value="DNA_pol3_alpha_thumb_dom"/>
</dbReference>
<dbReference type="InterPro" id="IPR040982">
    <property type="entry name" value="DNA_pol3_finger"/>
</dbReference>
<reference evidence="10" key="1">
    <citation type="submission" date="2019-05" db="EMBL/GenBank/DDBJ databases">
        <title>Prevotella brunnea sp. nov., isolated from a wound of a patient.</title>
        <authorList>
            <person name="Buhl M."/>
        </authorList>
    </citation>
    <scope>NUCLEOTIDE SEQUENCE [LARGE SCALE GENOMIC DNA]</scope>
    <source>
        <strain evidence="10">A2672</strain>
    </source>
</reference>
<dbReference type="CDD" id="cd12113">
    <property type="entry name" value="PHP_PolIIIA_DnaE3"/>
    <property type="match status" value="1"/>
</dbReference>
<dbReference type="InterPro" id="IPR004805">
    <property type="entry name" value="DnaE2/DnaE/PolC"/>
</dbReference>
<dbReference type="NCBIfam" id="TIGR00594">
    <property type="entry name" value="polc"/>
    <property type="match status" value="1"/>
</dbReference>
<dbReference type="NCBIfam" id="NF004226">
    <property type="entry name" value="PRK05673.1"/>
    <property type="match status" value="1"/>
</dbReference>
<dbReference type="Gene3D" id="3.20.20.140">
    <property type="entry name" value="Metal-dependent hydrolases"/>
    <property type="match status" value="1"/>
</dbReference>
<dbReference type="GO" id="GO:0008408">
    <property type="term" value="F:3'-5' exonuclease activity"/>
    <property type="evidence" value="ECO:0007669"/>
    <property type="project" value="InterPro"/>
</dbReference>
<comment type="catalytic activity">
    <reaction evidence="7">
        <text>DNA(n) + a 2'-deoxyribonucleoside 5'-triphosphate = DNA(n+1) + diphosphate</text>
        <dbReference type="Rhea" id="RHEA:22508"/>
        <dbReference type="Rhea" id="RHEA-COMP:17339"/>
        <dbReference type="Rhea" id="RHEA-COMP:17340"/>
        <dbReference type="ChEBI" id="CHEBI:33019"/>
        <dbReference type="ChEBI" id="CHEBI:61560"/>
        <dbReference type="ChEBI" id="CHEBI:173112"/>
        <dbReference type="EC" id="2.7.7.7"/>
    </reaction>
</comment>
<dbReference type="Proteomes" id="UP000321612">
    <property type="component" value="Unassembled WGS sequence"/>
</dbReference>
<feature type="domain" description="Polymerase/histidinol phosphatase N-terminal" evidence="8">
    <location>
        <begin position="5"/>
        <end position="82"/>
    </location>
</feature>
<dbReference type="GO" id="GO:0003887">
    <property type="term" value="F:DNA-directed DNA polymerase activity"/>
    <property type="evidence" value="ECO:0007669"/>
    <property type="project" value="UniProtKB-KW"/>
</dbReference>
<dbReference type="Pfam" id="PF07733">
    <property type="entry name" value="DNA_pol3_alpha"/>
    <property type="match status" value="1"/>
</dbReference>
<dbReference type="EC" id="2.7.7.7" evidence="1"/>
<dbReference type="Pfam" id="PF02811">
    <property type="entry name" value="PHP"/>
    <property type="match status" value="1"/>
</dbReference>
<dbReference type="Gene3D" id="1.10.10.1600">
    <property type="entry name" value="Bacterial DNA polymerase III alpha subunit, thumb domain"/>
    <property type="match status" value="1"/>
</dbReference>
<evidence type="ECO:0000259" key="8">
    <source>
        <dbReference type="SMART" id="SM00481"/>
    </source>
</evidence>
<sequence>MENYIHLHVHTHYSILDGQSKVPYLVDKAVKDGMKGMAITDHGAMFGIKEFSDYCIQINKERKKKGEEPFKPIFGCEMYVARRRKEDKVKEMHDNSGYHLVVLAKNYTGYKNLIKLVSRSWVDGYYYRPRTDRSDLEKYHEGLIVCTACIAGEVPNKIIHDDMAGAREACEWYHRVFGDDFYLELQRHEVKDPNLIANREAFPLQQKANRVLLQFAEEYGIKYVCTNDCHFEDKETAEAHDHLLCLSTQEDLNDPKRMRYSKQEWFKTQAEMNEVFDDLPQALANTMEILNKVEIYNIDSGPIMPFFPIPEDFGTEAEWEKKFSKADLYREFTTDENGENPLSAEQGKAVIERLGGYEKIYRIKFEADYLAKLAYDGAKRVYGDPIPEDVQTHIRFELHVMKTMGFPGYFLIVQDFINAARTKLGVMVGPGRGSAAGSVVAYCLGITKIDPLKYDLLFERFLNPDRVNLPDIDTDFDDDGRGKVLQWVMDKYGAENCAHIITYSTMATKNSIKDVARVEGLPLEVSNNLCKAIPDRLPDNLKMNLKNSIKCTPRLQEAEISEDVRERNTIKYAKMLEGTIRGTGIHACGFIICRNPISDWVPVSTATDPDFPDQKVPVTQYDGHVIESTGLIKMDFLGLKTLSEIKEACKVIKQTTGDVVDIDNIPIDDDLTYQLYQRGQTIGTFQFESAGMQKYLRELHPTVFEDLIAMNALYRPGPMDYIPDFIKRKNDPSLVKYDIPCMEKYLKDTYGITVYQEQVMLLSRQLANFTRGESDALRKAMGKKKKAIVDAMKPKFIEQGTKNGHDPQILEKIWTDWEKFASYAFNKSHATCYSWVAYQTAYLKAHYPAEFMAALMTRRFSQITEITKLMEECKALKIATLGPDVNESRMEFGVNGKGEIRFGLSAIKGMGTGAAQAIVREREANGPYKDIFDFAERVDLCNVNRKAYESLAYSGAFDSFGLQREQFFGVNAKGVLFLDTLVRYAQLYQQEKSQQQNSLFGGLNAVAVTHPQIPKGEKWPTIEKLNRERDLVGIYLSAHPLDEYSVILNHLCNTHAVEISRNADFEELSKRDEITFGGIITAVNERFSQKTGKPFGFVTIEDFEGSGELALFGDDWARWNGLMKENYTIFVTAKCQPRYRNSNLFELKVQNVEQLYDVKEHRLQRITIAMDALSVNESTVSELSSLVENNPGSTQLYITLRTPQQTTVMLHSKNRGINVDKRLLDFLDVAENMEYFIN</sequence>
<evidence type="ECO:0000256" key="2">
    <source>
        <dbReference type="ARBA" id="ARBA00019114"/>
    </source>
</evidence>
<dbReference type="CDD" id="cd04485">
    <property type="entry name" value="DnaE_OBF"/>
    <property type="match status" value="1"/>
</dbReference>
<evidence type="ECO:0000256" key="4">
    <source>
        <dbReference type="ARBA" id="ARBA00022695"/>
    </source>
</evidence>
<dbReference type="PANTHER" id="PTHR32294:SF0">
    <property type="entry name" value="DNA POLYMERASE III SUBUNIT ALPHA"/>
    <property type="match status" value="1"/>
</dbReference>
<dbReference type="SMART" id="SM00481">
    <property type="entry name" value="POLIIIAc"/>
    <property type="match status" value="1"/>
</dbReference>
<evidence type="ECO:0000256" key="1">
    <source>
        <dbReference type="ARBA" id="ARBA00012417"/>
    </source>
</evidence>
<dbReference type="Pfam" id="PF17657">
    <property type="entry name" value="DNA_pol3_finger"/>
    <property type="match status" value="1"/>
</dbReference>
<dbReference type="InterPro" id="IPR029460">
    <property type="entry name" value="DNAPol_HHH"/>
</dbReference>
<keyword evidence="4 9" id="KW-0548">Nucleotidyltransferase</keyword>
<comment type="caution">
    <text evidence="9">The sequence shown here is derived from an EMBL/GenBank/DDBJ whole genome shotgun (WGS) entry which is preliminary data.</text>
</comment>
<dbReference type="Gene3D" id="1.10.150.870">
    <property type="match status" value="1"/>
</dbReference>
<accession>A0A5C8GLD5</accession>
<dbReference type="EMBL" id="SDIK01000017">
    <property type="protein sequence ID" value="TXJ62886.1"/>
    <property type="molecule type" value="Genomic_DNA"/>
</dbReference>
<dbReference type="SUPFAM" id="SSF89550">
    <property type="entry name" value="PHP domain-like"/>
    <property type="match status" value="1"/>
</dbReference>
<evidence type="ECO:0000256" key="5">
    <source>
        <dbReference type="ARBA" id="ARBA00022705"/>
    </source>
</evidence>
<evidence type="ECO:0000256" key="3">
    <source>
        <dbReference type="ARBA" id="ARBA00022679"/>
    </source>
</evidence>
<dbReference type="GO" id="GO:0006260">
    <property type="term" value="P:DNA replication"/>
    <property type="evidence" value="ECO:0007669"/>
    <property type="project" value="UniProtKB-KW"/>
</dbReference>
<dbReference type="PANTHER" id="PTHR32294">
    <property type="entry name" value="DNA POLYMERASE III SUBUNIT ALPHA"/>
    <property type="match status" value="1"/>
</dbReference>
<dbReference type="RefSeq" id="WP_147785454.1">
    <property type="nucleotide sequence ID" value="NZ_SDIK01000017.1"/>
</dbReference>
<dbReference type="Pfam" id="PF14579">
    <property type="entry name" value="HHH_6"/>
    <property type="match status" value="1"/>
</dbReference>
<dbReference type="OrthoDB" id="9803237at2"/>
<keyword evidence="6" id="KW-0239">DNA-directed DNA polymerase</keyword>
<protein>
    <recommendedName>
        <fullName evidence="2">DNA polymerase III subunit alpha</fullName>
        <ecNumber evidence="1">2.7.7.7</ecNumber>
    </recommendedName>
</protein>
<keyword evidence="10" id="KW-1185">Reference proteome</keyword>
<dbReference type="InterPro" id="IPR011708">
    <property type="entry name" value="DNA_pol3_alpha_NTPase_dom"/>
</dbReference>
<proteinExistence type="predicted"/>
<evidence type="ECO:0000256" key="6">
    <source>
        <dbReference type="ARBA" id="ARBA00022932"/>
    </source>
</evidence>
<organism evidence="9 10">
    <name type="scientific">Prevotella brunnea</name>
    <dbReference type="NCBI Taxonomy" id="2508867"/>
    <lineage>
        <taxon>Bacteria</taxon>
        <taxon>Pseudomonadati</taxon>
        <taxon>Bacteroidota</taxon>
        <taxon>Bacteroidia</taxon>
        <taxon>Bacteroidales</taxon>
        <taxon>Prevotellaceae</taxon>
        <taxon>Prevotella</taxon>
    </lineage>
</organism>
<evidence type="ECO:0000313" key="10">
    <source>
        <dbReference type="Proteomes" id="UP000321612"/>
    </source>
</evidence>
<evidence type="ECO:0000256" key="7">
    <source>
        <dbReference type="ARBA" id="ARBA00049244"/>
    </source>
</evidence>